<evidence type="ECO:0000256" key="6">
    <source>
        <dbReference type="ARBA" id="ARBA00022679"/>
    </source>
</evidence>
<feature type="transmembrane region" description="Helical" evidence="17">
    <location>
        <begin position="104"/>
        <end position="124"/>
    </location>
</feature>
<dbReference type="SUPFAM" id="SSF52777">
    <property type="entry name" value="CoA-dependent acyltransferases"/>
    <property type="match status" value="2"/>
</dbReference>
<dbReference type="EC" id="2.3.1.21" evidence="4"/>
<feature type="region of interest" description="Disordered" evidence="16">
    <location>
        <begin position="964"/>
        <end position="987"/>
    </location>
</feature>
<feature type="transmembrane region" description="Helical" evidence="17">
    <location>
        <begin position="60"/>
        <end position="77"/>
    </location>
</feature>
<dbReference type="Pfam" id="PF16484">
    <property type="entry name" value="CPT_N"/>
    <property type="match status" value="1"/>
</dbReference>
<dbReference type="EMBL" id="JAHKSW010000002">
    <property type="protein sequence ID" value="KAG7334580.1"/>
    <property type="molecule type" value="Genomic_DNA"/>
</dbReference>
<evidence type="ECO:0000256" key="7">
    <source>
        <dbReference type="ARBA" id="ARBA00022692"/>
    </source>
</evidence>
<evidence type="ECO:0000256" key="13">
    <source>
        <dbReference type="ARBA" id="ARBA00023315"/>
    </source>
</evidence>
<evidence type="ECO:0000256" key="14">
    <source>
        <dbReference type="ARBA" id="ARBA00048480"/>
    </source>
</evidence>
<feature type="domain" description="Carnitine O-palmitoyltransferase N-terminal" evidence="19">
    <location>
        <begin position="1"/>
        <end position="47"/>
    </location>
</feature>
<accession>A0A9D3STL7</accession>
<evidence type="ECO:0000313" key="21">
    <source>
        <dbReference type="Proteomes" id="UP000824219"/>
    </source>
</evidence>
<dbReference type="GO" id="GO:0006631">
    <property type="term" value="P:fatty acid metabolic process"/>
    <property type="evidence" value="ECO:0007669"/>
    <property type="project" value="UniProtKB-KW"/>
</dbReference>
<evidence type="ECO:0000256" key="15">
    <source>
        <dbReference type="PIRSR" id="PIRSR600542-1"/>
    </source>
</evidence>
<dbReference type="GO" id="GO:0004095">
    <property type="term" value="F:carnitine O-palmitoyltransferase activity"/>
    <property type="evidence" value="ECO:0007669"/>
    <property type="project" value="UniProtKB-EC"/>
</dbReference>
<dbReference type="Pfam" id="PF00755">
    <property type="entry name" value="Carn_acyltransf"/>
    <property type="match status" value="1"/>
</dbReference>
<reference evidence="20 21" key="1">
    <citation type="submission" date="2021-06" db="EMBL/GenBank/DDBJ databases">
        <title>Chromosome-level genome assembly of the red-tail catfish (Hemibagrus wyckioides).</title>
        <authorList>
            <person name="Shao F."/>
        </authorList>
    </citation>
    <scope>NUCLEOTIDE SEQUENCE [LARGE SCALE GENOMIC DNA]</scope>
    <source>
        <strain evidence="20">EC202008001</strain>
        <tissue evidence="20">Blood</tissue>
    </source>
</reference>
<dbReference type="PANTHER" id="PTHR22589:SF105">
    <property type="entry name" value="CARNITINE O-PALMITOYLTRANSFERASE"/>
    <property type="match status" value="1"/>
</dbReference>
<keyword evidence="9 17" id="KW-1133">Transmembrane helix</keyword>
<protein>
    <recommendedName>
        <fullName evidence="4">carnitine O-palmitoyltransferase</fullName>
        <ecNumber evidence="4">2.3.1.21</ecNumber>
    </recommendedName>
</protein>
<evidence type="ECO:0000259" key="19">
    <source>
        <dbReference type="Pfam" id="PF16484"/>
    </source>
</evidence>
<comment type="caution">
    <text evidence="20">The sequence shown here is derived from an EMBL/GenBank/DDBJ whole genome shotgun (WGS) entry which is preliminary data.</text>
</comment>
<evidence type="ECO:0000313" key="20">
    <source>
        <dbReference type="EMBL" id="KAG7334580.1"/>
    </source>
</evidence>
<keyword evidence="12 17" id="KW-0472">Membrane</keyword>
<dbReference type="GO" id="GO:0005741">
    <property type="term" value="C:mitochondrial outer membrane"/>
    <property type="evidence" value="ECO:0007669"/>
    <property type="project" value="UniProtKB-SubCell"/>
</dbReference>
<keyword evidence="8" id="KW-0276">Fatty acid metabolism</keyword>
<dbReference type="Gene3D" id="3.30.559.10">
    <property type="entry name" value="Chloramphenicol acetyltransferase-like domain"/>
    <property type="match status" value="1"/>
</dbReference>
<organism evidence="20 21">
    <name type="scientific">Hemibagrus wyckioides</name>
    <dbReference type="NCBI Taxonomy" id="337641"/>
    <lineage>
        <taxon>Eukaryota</taxon>
        <taxon>Metazoa</taxon>
        <taxon>Chordata</taxon>
        <taxon>Craniata</taxon>
        <taxon>Vertebrata</taxon>
        <taxon>Euteleostomi</taxon>
        <taxon>Actinopterygii</taxon>
        <taxon>Neopterygii</taxon>
        <taxon>Teleostei</taxon>
        <taxon>Ostariophysi</taxon>
        <taxon>Siluriformes</taxon>
        <taxon>Bagridae</taxon>
        <taxon>Hemibagrus</taxon>
    </lineage>
</organism>
<keyword evidence="21" id="KW-1185">Reference proteome</keyword>
<dbReference type="FunFam" id="3.30.559.70:FF:000001">
    <property type="entry name" value="Carnitine O-palmitoyltransferase 1, liver isoform"/>
    <property type="match status" value="1"/>
</dbReference>
<evidence type="ECO:0000256" key="2">
    <source>
        <dbReference type="ARBA" id="ARBA00005005"/>
    </source>
</evidence>
<evidence type="ECO:0000256" key="1">
    <source>
        <dbReference type="ARBA" id="ARBA00004374"/>
    </source>
</evidence>
<keyword evidence="7 17" id="KW-0812">Transmembrane</keyword>
<dbReference type="InterPro" id="IPR039551">
    <property type="entry name" value="Cho/carn_acyl_trans"/>
</dbReference>
<dbReference type="InterPro" id="IPR000542">
    <property type="entry name" value="Carn_acyl_trans"/>
</dbReference>
<keyword evidence="11" id="KW-0496">Mitochondrion</keyword>
<evidence type="ECO:0000256" key="10">
    <source>
        <dbReference type="ARBA" id="ARBA00023098"/>
    </source>
</evidence>
<comment type="similarity">
    <text evidence="3">Belongs to the carnitine/choline acetyltransferase family.</text>
</comment>
<dbReference type="OrthoDB" id="240216at2759"/>
<dbReference type="PROSITE" id="PS00439">
    <property type="entry name" value="ACYLTRANSF_C_1"/>
    <property type="match status" value="1"/>
</dbReference>
<evidence type="ECO:0000256" key="16">
    <source>
        <dbReference type="SAM" id="MobiDB-lite"/>
    </source>
</evidence>
<keyword evidence="5" id="KW-0813">Transport</keyword>
<feature type="domain" description="Choline/carnitine acyltransferase" evidence="18">
    <location>
        <begin position="174"/>
        <end position="754"/>
    </location>
</feature>
<keyword evidence="6" id="KW-0808">Transferase</keyword>
<comment type="pathway">
    <text evidence="2">Lipid metabolism; fatty acid beta-oxidation.</text>
</comment>
<dbReference type="AlphaFoldDB" id="A0A9D3STL7"/>
<comment type="subcellular location">
    <subcellularLocation>
        <location evidence="1">Mitochondrion outer membrane</location>
        <topology evidence="1">Multi-pass membrane protein</topology>
    </subcellularLocation>
</comment>
<dbReference type="FunFam" id="3.30.559.10:FF:000042">
    <property type="entry name" value="Carnitine Palmitoyl Transferase"/>
    <property type="match status" value="1"/>
</dbReference>
<dbReference type="Gene3D" id="3.30.559.70">
    <property type="entry name" value="Choline/Carnitine o-acyltransferase, domain 2"/>
    <property type="match status" value="1"/>
</dbReference>
<name>A0A9D3STL7_9TELE</name>
<dbReference type="InterPro" id="IPR032476">
    <property type="entry name" value="CPT_N"/>
</dbReference>
<evidence type="ECO:0000256" key="12">
    <source>
        <dbReference type="ARBA" id="ARBA00023136"/>
    </source>
</evidence>
<evidence type="ECO:0000256" key="4">
    <source>
        <dbReference type="ARBA" id="ARBA00013243"/>
    </source>
</evidence>
<keyword evidence="13" id="KW-0012">Acyltransferase</keyword>
<dbReference type="GO" id="GO:0009437">
    <property type="term" value="P:carnitine metabolic process"/>
    <property type="evidence" value="ECO:0007669"/>
    <property type="project" value="TreeGrafter"/>
</dbReference>
<dbReference type="PROSITE" id="PS00440">
    <property type="entry name" value="ACYLTRANSF_C_2"/>
    <property type="match status" value="1"/>
</dbReference>
<dbReference type="InterPro" id="IPR023213">
    <property type="entry name" value="CAT-like_dom_sf"/>
</dbReference>
<keyword evidence="10" id="KW-0443">Lipid metabolism</keyword>
<evidence type="ECO:0000256" key="9">
    <source>
        <dbReference type="ARBA" id="ARBA00022989"/>
    </source>
</evidence>
<evidence type="ECO:0000256" key="3">
    <source>
        <dbReference type="ARBA" id="ARBA00005232"/>
    </source>
</evidence>
<evidence type="ECO:0000256" key="8">
    <source>
        <dbReference type="ARBA" id="ARBA00022832"/>
    </source>
</evidence>
<comment type="catalytic activity">
    <reaction evidence="14">
        <text>(R)-carnitine + hexadecanoyl-CoA = O-hexadecanoyl-(R)-carnitine + CoA</text>
        <dbReference type="Rhea" id="RHEA:12661"/>
        <dbReference type="ChEBI" id="CHEBI:16347"/>
        <dbReference type="ChEBI" id="CHEBI:17490"/>
        <dbReference type="ChEBI" id="CHEBI:57287"/>
        <dbReference type="ChEBI" id="CHEBI:57379"/>
        <dbReference type="EC" id="2.3.1.21"/>
    </reaction>
    <physiologicalReaction direction="left-to-right" evidence="14">
        <dbReference type="Rhea" id="RHEA:12662"/>
    </physiologicalReaction>
</comment>
<evidence type="ECO:0000256" key="5">
    <source>
        <dbReference type="ARBA" id="ARBA00022448"/>
    </source>
</evidence>
<dbReference type="InterPro" id="IPR042231">
    <property type="entry name" value="Cho/carn_acyl_trans_2"/>
</dbReference>
<feature type="transmembrane region" description="Helical" evidence="17">
    <location>
        <begin position="996"/>
        <end position="1019"/>
    </location>
</feature>
<evidence type="ECO:0000256" key="17">
    <source>
        <dbReference type="SAM" id="Phobius"/>
    </source>
</evidence>
<dbReference type="PANTHER" id="PTHR22589">
    <property type="entry name" value="CARNITINE O-ACYLTRANSFERASE"/>
    <property type="match status" value="1"/>
</dbReference>
<sequence length="1073" mass="121385">MAEAHQAVAFQFTITPEGFDLQLSHQALNQIYISGLRSWKKRINRVKNGVLKGVYPASPASWLFVAVVILATLYGNFDPSMGLISKIQDHLPLSVSLSSQEQTMLSVLVFSTLLWFSLVLMLRFCLKLLLTYHRWMFEQHGRISTTTKLWVTLVKLLSNRKPLLYSYQSSLPHLPVPPIRDTLQRYLESVLPLLNSAEFDHMTQLAADFEQNLGKRLQTYLRLKALWATNYVSDWWEEYVYLRGRSPIMVNSNYYGMDFLYVTPTTKQAARAGNTITALLLYRRKVNREELEPSRVPGTVIPLCAAQCERMFNTTRTPGEETDTLRHWEDSEFVAVYHRGRYFRLWVYSAGRLLSPREIQHQIQNILDHPSAPAPGEERLGALTAGNRVPWARVRKQFFSSGVNKRSLDCIEKAAFFVTLDDEEEGMKGDDPSGNLDRYAKSLLHGKCYDRWFDKSFSVVIYKNGKTGLNAEHSWADAPTVAHLWEFTLATDAFQLGYDTNGNCRGEVQRSLPPPQRLNWDIPSEVQEQIKESLVVAQALADDVDCHVFPFSVFGKGSIKKLKISPDAFIQISLQLAYYRDHGGFCLIYEASMTRLFREGRTETVRSCSKESCEFVLGLEAGEGKDQCISLLRKAAEKHQNLYKLAMTGSGIDRHLFCLYVVSKYLGVQSPFLKKVLSEPWRLSTSQTPVQQMELFDLINHPEFISLGGGFGPVADDGYGVSYIIVGENMINFHVSSKNSCTHTNSGRFGAQISQALKDMMSLFSSNPEKPVEKKQLGEPQNNEDMNSLIHDISGMKGRSCSVWIVMAGVLLTVRVCDAECIGNNFKQHITNNLLADHWFQMKNFTPTGQEVTLQHEFLSVLNTLCSSFTANKQLFTPDPVNATEQSKVVWTYSIMIKALVNVKGSKAWTVDEILHFCRNSCSESYGTSFINTTQFEKMYKKVCVWNRAVPECPPQNYLLSTASPSPSAGLSPQPPSLNASAEAQNSDAQKTEGPVVIILIIIMIIMAIIIIIMGIIIFRQHKGEGNSQNQKNYERNKEDEEVAQSRDFREHQHSLLLLLSLLFISTMEKIPV</sequence>
<proteinExistence type="inferred from homology"/>
<evidence type="ECO:0000256" key="11">
    <source>
        <dbReference type="ARBA" id="ARBA00023128"/>
    </source>
</evidence>
<gene>
    <name evidence="20" type="ORF">KOW79_001176</name>
</gene>
<feature type="active site" description="Proton acceptor" evidence="15">
    <location>
        <position position="473"/>
    </location>
</feature>
<dbReference type="Proteomes" id="UP000824219">
    <property type="component" value="Linkage Group LG02"/>
</dbReference>
<dbReference type="Gene3D" id="6.10.250.1760">
    <property type="match status" value="1"/>
</dbReference>
<evidence type="ECO:0000259" key="18">
    <source>
        <dbReference type="Pfam" id="PF00755"/>
    </source>
</evidence>